<dbReference type="GO" id="GO:0008168">
    <property type="term" value="F:methyltransferase activity"/>
    <property type="evidence" value="ECO:0007669"/>
    <property type="project" value="UniProtKB-KW"/>
</dbReference>
<evidence type="ECO:0000313" key="2">
    <source>
        <dbReference type="EMBL" id="KAB3526636.1"/>
    </source>
</evidence>
<dbReference type="PANTHER" id="PTHR34203">
    <property type="entry name" value="METHYLTRANSFERASE, FKBM FAMILY PROTEIN"/>
    <property type="match status" value="1"/>
</dbReference>
<evidence type="ECO:0000313" key="3">
    <source>
        <dbReference type="Proteomes" id="UP000465601"/>
    </source>
</evidence>
<dbReference type="Pfam" id="PF05050">
    <property type="entry name" value="Methyltransf_21"/>
    <property type="match status" value="1"/>
</dbReference>
<keyword evidence="3" id="KW-1185">Reference proteome</keyword>
<dbReference type="InterPro" id="IPR029063">
    <property type="entry name" value="SAM-dependent_MTases_sf"/>
</dbReference>
<name>A0A833HMH4_9FIRM</name>
<dbReference type="InterPro" id="IPR052514">
    <property type="entry name" value="SAM-dependent_MTase"/>
</dbReference>
<dbReference type="InterPro" id="IPR006342">
    <property type="entry name" value="FkbM_mtfrase"/>
</dbReference>
<protein>
    <submittedName>
        <fullName evidence="2">FkbM family methyltransferase</fullName>
    </submittedName>
</protein>
<dbReference type="Gene3D" id="3.40.50.150">
    <property type="entry name" value="Vaccinia Virus protein VP39"/>
    <property type="match status" value="1"/>
</dbReference>
<dbReference type="SUPFAM" id="SSF53335">
    <property type="entry name" value="S-adenosyl-L-methionine-dependent methyltransferases"/>
    <property type="match status" value="1"/>
</dbReference>
<gene>
    <name evidence="2" type="ORF">F8153_13615</name>
</gene>
<comment type="caution">
    <text evidence="2">The sequence shown here is derived from an EMBL/GenBank/DDBJ whole genome shotgun (WGS) entry which is preliminary data.</text>
</comment>
<evidence type="ECO:0000259" key="1">
    <source>
        <dbReference type="Pfam" id="PF05050"/>
    </source>
</evidence>
<dbReference type="GO" id="GO:0032259">
    <property type="term" value="P:methylation"/>
    <property type="evidence" value="ECO:0007669"/>
    <property type="project" value="UniProtKB-KW"/>
</dbReference>
<dbReference type="AlphaFoldDB" id="A0A833HMH4"/>
<feature type="domain" description="Methyltransferase FkbM" evidence="1">
    <location>
        <begin position="199"/>
        <end position="339"/>
    </location>
</feature>
<dbReference type="OrthoDB" id="5329963at2"/>
<sequence>MTLKIEDTRYKVLEKYNDVISMIHNNYPVYLLGINEYTNNVLNYAKMKNIEIKGIIDDYTEKAHYKEFPIYKLFNNNIDKEESIIISCVVDGKLITAMNKLTDSGYKNVINYLHLYLHDQHLGISRYFYNTVDDINNNELNYFWLYEILGDPESRATLKKLVDFKYNLNIDSMRDFCFNIGGQYFEDFLPSGIDEVFVDCGGYDGFTTKAFINRYPQYKEIYYIEPFRPFFEASKKTLKDYENIKFYNNATYCAKEYINFDVNGSASYISEDGNTKVQAITLDEIIASEVTFIKMDVEGAEYESLLGAQRVIKEYKPKLAICVYHKQEDFWRIPKLVLSYNPDYKVYLRHYTEGVLETVMYFI</sequence>
<dbReference type="Proteomes" id="UP000465601">
    <property type="component" value="Unassembled WGS sequence"/>
</dbReference>
<dbReference type="NCBIfam" id="TIGR01444">
    <property type="entry name" value="fkbM_fam"/>
    <property type="match status" value="1"/>
</dbReference>
<proteinExistence type="predicted"/>
<keyword evidence="2" id="KW-0489">Methyltransferase</keyword>
<dbReference type="RefSeq" id="WP_151866902.1">
    <property type="nucleotide sequence ID" value="NZ_WBZB01000051.1"/>
</dbReference>
<reference evidence="2 3" key="1">
    <citation type="submission" date="2019-10" db="EMBL/GenBank/DDBJ databases">
        <title>Alkaliphilus serpentinus sp. nov. and Alkaliphilus pronyensis sp. nov., two novel anaerobic alkaliphilic species isolated from the serpentinized-hosted hydrothermal field of the Prony Bay (New Caledonia).</title>
        <authorList>
            <person name="Postec A."/>
        </authorList>
    </citation>
    <scope>NUCLEOTIDE SEQUENCE [LARGE SCALE GENOMIC DNA]</scope>
    <source>
        <strain evidence="2 3">LacT</strain>
    </source>
</reference>
<organism evidence="2 3">
    <name type="scientific">Alkaliphilus serpentinus</name>
    <dbReference type="NCBI Taxonomy" id="1482731"/>
    <lineage>
        <taxon>Bacteria</taxon>
        <taxon>Bacillati</taxon>
        <taxon>Bacillota</taxon>
        <taxon>Clostridia</taxon>
        <taxon>Peptostreptococcales</taxon>
        <taxon>Natronincolaceae</taxon>
        <taxon>Alkaliphilus</taxon>
    </lineage>
</organism>
<keyword evidence="2" id="KW-0808">Transferase</keyword>
<dbReference type="PANTHER" id="PTHR34203:SF15">
    <property type="entry name" value="SLL1173 PROTEIN"/>
    <property type="match status" value="1"/>
</dbReference>
<dbReference type="EMBL" id="WBZB01000051">
    <property type="protein sequence ID" value="KAB3526636.1"/>
    <property type="molecule type" value="Genomic_DNA"/>
</dbReference>
<accession>A0A833HMH4</accession>